<evidence type="ECO:0000313" key="3">
    <source>
        <dbReference type="EMBL" id="SVA95222.1"/>
    </source>
</evidence>
<feature type="non-terminal residue" evidence="3">
    <location>
        <position position="1"/>
    </location>
</feature>
<dbReference type="AlphaFoldDB" id="A0A382A239"/>
<organism evidence="3">
    <name type="scientific">marine metagenome</name>
    <dbReference type="NCBI Taxonomy" id="408172"/>
    <lineage>
        <taxon>unclassified sequences</taxon>
        <taxon>metagenomes</taxon>
        <taxon>ecological metagenomes</taxon>
    </lineage>
</organism>
<protein>
    <recommendedName>
        <fullName evidence="2">RNase NYN domain-containing protein</fullName>
    </recommendedName>
</protein>
<dbReference type="InterPro" id="IPR021869">
    <property type="entry name" value="RNase_Zc3h12_NYN"/>
</dbReference>
<name>A0A382A239_9ZZZZ</name>
<sequence length="263" mass="31002">VTFKPSPLVVIDGHNVIHDNICREHGTRNCLECRKYSQSNRKKWKLTAEIGRLEKCLKFFRDLGYEPFAWIKQSTYKTAKWYADEMEYAAVQRMIDAGELDIPTPEDDDVWWVTFALRHEGQIVTNDKFNDKYEYEENRWKLDDDGKPIIRKQGERTKHPELPWDKDNHGDESIDARTYGFEFIKHVGKEDEPQNFHSPIPKFRGGVIPAESDPRDEEIANLRDKIRSLEKDNRSLITKLTTTMDMDFNGHENEIVDVWERAL</sequence>
<reference evidence="3" key="1">
    <citation type="submission" date="2018-05" db="EMBL/GenBank/DDBJ databases">
        <authorList>
            <person name="Lanie J.A."/>
            <person name="Ng W.-L."/>
            <person name="Kazmierczak K.M."/>
            <person name="Andrzejewski T.M."/>
            <person name="Davidsen T.M."/>
            <person name="Wayne K.J."/>
            <person name="Tettelin H."/>
            <person name="Glass J.I."/>
            <person name="Rusch D."/>
            <person name="Podicherti R."/>
            <person name="Tsui H.-C.T."/>
            <person name="Winkler M.E."/>
        </authorList>
    </citation>
    <scope>NUCLEOTIDE SEQUENCE</scope>
</reference>
<dbReference type="Pfam" id="PF11977">
    <property type="entry name" value="RNase_Zc3h12a"/>
    <property type="match status" value="1"/>
</dbReference>
<proteinExistence type="predicted"/>
<feature type="domain" description="RNase NYN" evidence="2">
    <location>
        <begin position="8"/>
        <end position="141"/>
    </location>
</feature>
<feature type="non-terminal residue" evidence="3">
    <location>
        <position position="263"/>
    </location>
</feature>
<dbReference type="EMBL" id="UINC01023478">
    <property type="protein sequence ID" value="SVA95222.1"/>
    <property type="molecule type" value="Genomic_DNA"/>
</dbReference>
<accession>A0A382A239</accession>
<evidence type="ECO:0000256" key="1">
    <source>
        <dbReference type="SAM" id="MobiDB-lite"/>
    </source>
</evidence>
<gene>
    <name evidence="3" type="ORF">METZ01_LOCUS148076</name>
</gene>
<evidence type="ECO:0000259" key="2">
    <source>
        <dbReference type="Pfam" id="PF11977"/>
    </source>
</evidence>
<dbReference type="Gene3D" id="3.40.50.11980">
    <property type="match status" value="1"/>
</dbReference>
<feature type="region of interest" description="Disordered" evidence="1">
    <location>
        <begin position="192"/>
        <end position="214"/>
    </location>
</feature>